<evidence type="ECO:0000256" key="1">
    <source>
        <dbReference type="SAM" id="Phobius"/>
    </source>
</evidence>
<dbReference type="EMBL" id="CP036318">
    <property type="protein sequence ID" value="QDV57791.1"/>
    <property type="molecule type" value="Genomic_DNA"/>
</dbReference>
<evidence type="ECO:0000313" key="3">
    <source>
        <dbReference type="Proteomes" id="UP000316770"/>
    </source>
</evidence>
<organism evidence="2 3">
    <name type="scientific">Rosistilla oblonga</name>
    <dbReference type="NCBI Taxonomy" id="2527990"/>
    <lineage>
        <taxon>Bacteria</taxon>
        <taxon>Pseudomonadati</taxon>
        <taxon>Planctomycetota</taxon>
        <taxon>Planctomycetia</taxon>
        <taxon>Pirellulales</taxon>
        <taxon>Pirellulaceae</taxon>
        <taxon>Rosistilla</taxon>
    </lineage>
</organism>
<protein>
    <submittedName>
        <fullName evidence="2">FecR protein</fullName>
    </submittedName>
</protein>
<reference evidence="2 3" key="1">
    <citation type="submission" date="2019-02" db="EMBL/GenBank/DDBJ databases">
        <title>Deep-cultivation of Planctomycetes and their phenomic and genomic characterization uncovers novel biology.</title>
        <authorList>
            <person name="Wiegand S."/>
            <person name="Jogler M."/>
            <person name="Boedeker C."/>
            <person name="Pinto D."/>
            <person name="Vollmers J."/>
            <person name="Rivas-Marin E."/>
            <person name="Kohn T."/>
            <person name="Peeters S.H."/>
            <person name="Heuer A."/>
            <person name="Rast P."/>
            <person name="Oberbeckmann S."/>
            <person name="Bunk B."/>
            <person name="Jeske O."/>
            <person name="Meyerdierks A."/>
            <person name="Storesund J.E."/>
            <person name="Kallscheuer N."/>
            <person name="Luecker S."/>
            <person name="Lage O.M."/>
            <person name="Pohl T."/>
            <person name="Merkel B.J."/>
            <person name="Hornburger P."/>
            <person name="Mueller R.-W."/>
            <person name="Bruemmer F."/>
            <person name="Labrenz M."/>
            <person name="Spormann A.M."/>
            <person name="Op den Camp H."/>
            <person name="Overmann J."/>
            <person name="Amann R."/>
            <person name="Jetten M.S.M."/>
            <person name="Mascher T."/>
            <person name="Medema M.H."/>
            <person name="Devos D.P."/>
            <person name="Kaster A.-K."/>
            <person name="Ovreas L."/>
            <person name="Rohde M."/>
            <person name="Galperin M.Y."/>
            <person name="Jogler C."/>
        </authorList>
    </citation>
    <scope>NUCLEOTIDE SEQUENCE [LARGE SCALE GENOMIC DNA]</scope>
    <source>
        <strain evidence="2 3">Mal33</strain>
    </source>
</reference>
<dbReference type="PANTHER" id="PTHR30273:SF2">
    <property type="entry name" value="PROTEIN FECR"/>
    <property type="match status" value="1"/>
</dbReference>
<dbReference type="Gene3D" id="2.60.120.200">
    <property type="match status" value="1"/>
</dbReference>
<keyword evidence="1" id="KW-0472">Membrane</keyword>
<name>A0A518IXH4_9BACT</name>
<dbReference type="SUPFAM" id="SSF49899">
    <property type="entry name" value="Concanavalin A-like lectins/glucanases"/>
    <property type="match status" value="1"/>
</dbReference>
<dbReference type="PANTHER" id="PTHR30273">
    <property type="entry name" value="PERIPLASMIC SIGNAL SENSOR AND SIGMA FACTOR ACTIVATOR FECR-RELATED"/>
    <property type="match status" value="1"/>
</dbReference>
<dbReference type="AlphaFoldDB" id="A0A518IXH4"/>
<feature type="transmembrane region" description="Helical" evidence="1">
    <location>
        <begin position="93"/>
        <end position="114"/>
    </location>
</feature>
<keyword evidence="3" id="KW-1185">Reference proteome</keyword>
<dbReference type="RefSeq" id="WP_145287496.1">
    <property type="nucleotide sequence ID" value="NZ_CP036318.1"/>
</dbReference>
<dbReference type="InterPro" id="IPR012373">
    <property type="entry name" value="Ferrdict_sens_TM"/>
</dbReference>
<dbReference type="Pfam" id="PF13385">
    <property type="entry name" value="Laminin_G_3"/>
    <property type="match status" value="1"/>
</dbReference>
<gene>
    <name evidence="2" type="ORF">Mal33_38060</name>
</gene>
<keyword evidence="1" id="KW-1133">Transmembrane helix</keyword>
<sequence>MQPHDEAPDRQALLDLADLQIQGTATVDQTAQLEAMLIHDPEAQREYLRYTLVHSQLGLTVPAMPDISACLPPATQSGDAVSLKSANDRRSTWPALVAFAVAASVLVIVGIRLAREPIEPRQPIAAPAPKLQTQPMAFSYDHRKPPLGMVGTIGNRQDATGPLTLTVEQGATDFQTQSGASLRVQGPALFGINARDSGVLFRGSVHAKLSDPASRFSVTTANLRILDLGTEFEVDVIDDQHIAVHVIDGQVDVQRRIRLPLFYWNFDSPTTTTADLAKAGSRLTYGSRATRTGGIVGDGAVQFDNSPDAFIDIDDGLGSTAGTGAMACSSGISIEAMFISAWSGNFKDYDEIFRKEDGEYRFLLSFQNDANVGNYAMPPVPDGPCLSFGLHLEEFGYSELDMPLDGREGRPSKADLTDGKPHHVVATYDSFSGKKSLYIDGRLCFEHQFPVGVLAISGGSAQACIGNNGWVKSEAFQGTLDEVAFYDFALTADEIAAHHRRAARGESYFAPGTTPQSVQRWRSITPVSAGTRQVLNVQTGLPTDR</sequence>
<dbReference type="Proteomes" id="UP000316770">
    <property type="component" value="Chromosome"/>
</dbReference>
<proteinExistence type="predicted"/>
<dbReference type="Gene3D" id="2.60.120.1440">
    <property type="match status" value="1"/>
</dbReference>
<dbReference type="InterPro" id="IPR013320">
    <property type="entry name" value="ConA-like_dom_sf"/>
</dbReference>
<keyword evidence="1" id="KW-0812">Transmembrane</keyword>
<dbReference type="GO" id="GO:0016989">
    <property type="term" value="F:sigma factor antagonist activity"/>
    <property type="evidence" value="ECO:0007669"/>
    <property type="project" value="TreeGrafter"/>
</dbReference>
<accession>A0A518IXH4</accession>
<evidence type="ECO:0000313" key="2">
    <source>
        <dbReference type="EMBL" id="QDV57791.1"/>
    </source>
</evidence>